<name>A0A5R8KHI7_9BACT</name>
<dbReference type="Proteomes" id="UP000306196">
    <property type="component" value="Unassembled WGS sequence"/>
</dbReference>
<dbReference type="Pfam" id="PF13563">
    <property type="entry name" value="2_5_RNA_ligase2"/>
    <property type="match status" value="1"/>
</dbReference>
<dbReference type="GO" id="GO:0016874">
    <property type="term" value="F:ligase activity"/>
    <property type="evidence" value="ECO:0007669"/>
    <property type="project" value="UniProtKB-KW"/>
</dbReference>
<reference evidence="1 2" key="1">
    <citation type="submission" date="2019-05" db="EMBL/GenBank/DDBJ databases">
        <title>Verrucobacter flavum gen. nov., sp. nov. a new member of the family Verrucomicrobiaceae.</title>
        <authorList>
            <person name="Szuroczki S."/>
            <person name="Abbaszade G."/>
            <person name="Szabo A."/>
            <person name="Felfoldi T."/>
            <person name="Schumann P."/>
            <person name="Boka K."/>
            <person name="Keki Z."/>
            <person name="Toumi M."/>
            <person name="Toth E."/>
        </authorList>
    </citation>
    <scope>NUCLEOTIDE SEQUENCE [LARGE SCALE GENOMIC DNA]</scope>
    <source>
        <strain evidence="1 2">MG-N-17</strain>
    </source>
</reference>
<dbReference type="PANTHER" id="PTHR40037:SF1">
    <property type="entry name" value="PHOSPHOESTERASE SAOUHSC_00951-RELATED"/>
    <property type="match status" value="1"/>
</dbReference>
<evidence type="ECO:0000313" key="2">
    <source>
        <dbReference type="Proteomes" id="UP000306196"/>
    </source>
</evidence>
<dbReference type="SUPFAM" id="SSF55144">
    <property type="entry name" value="LigT-like"/>
    <property type="match status" value="1"/>
</dbReference>
<organism evidence="1 2">
    <name type="scientific">Phragmitibacter flavus</name>
    <dbReference type="NCBI Taxonomy" id="2576071"/>
    <lineage>
        <taxon>Bacteria</taxon>
        <taxon>Pseudomonadati</taxon>
        <taxon>Verrucomicrobiota</taxon>
        <taxon>Verrucomicrobiia</taxon>
        <taxon>Verrucomicrobiales</taxon>
        <taxon>Verrucomicrobiaceae</taxon>
        <taxon>Phragmitibacter</taxon>
    </lineage>
</organism>
<keyword evidence="2" id="KW-1185">Reference proteome</keyword>
<evidence type="ECO:0000313" key="1">
    <source>
        <dbReference type="EMBL" id="TLD71727.1"/>
    </source>
</evidence>
<dbReference type="EMBL" id="VAUV01000004">
    <property type="protein sequence ID" value="TLD71727.1"/>
    <property type="molecule type" value="Genomic_DNA"/>
</dbReference>
<dbReference type="Gene3D" id="3.90.1140.10">
    <property type="entry name" value="Cyclic phosphodiesterase"/>
    <property type="match status" value="1"/>
</dbReference>
<dbReference type="InterPro" id="IPR009097">
    <property type="entry name" value="Cyclic_Pdiesterase"/>
</dbReference>
<gene>
    <name evidence="1" type="ORF">FEM03_06200</name>
</gene>
<dbReference type="RefSeq" id="WP_138085321.1">
    <property type="nucleotide sequence ID" value="NZ_VAUV01000004.1"/>
</dbReference>
<dbReference type="PANTHER" id="PTHR40037">
    <property type="entry name" value="PHOSPHOESTERASE YJCG-RELATED"/>
    <property type="match status" value="1"/>
</dbReference>
<keyword evidence="1" id="KW-0436">Ligase</keyword>
<proteinExistence type="predicted"/>
<accession>A0A5R8KHI7</accession>
<sequence>MLLCLAYPRLSEADTKLISSFRREHDKKYVDVVDAHWTMIFPGSSEGISQNDLERHIQAVAEDSAAVDFTCRYALVYDDDGCDDYYIFLVPDEGFSGISLLHDRLYGDFMRPKLRLDIPYVPHIGVATSKDREELYELATEWNRKGHEISGTIDELTLSSYDGGQVADLKRFPLKKRREQAAPSDH</sequence>
<protein>
    <submittedName>
        <fullName evidence="1">2'-5' RNA ligase family protein</fullName>
    </submittedName>
</protein>
<comment type="caution">
    <text evidence="1">The sequence shown here is derived from an EMBL/GenBank/DDBJ whole genome shotgun (WGS) entry which is preliminary data.</text>
</comment>
<dbReference type="AlphaFoldDB" id="A0A5R8KHI7"/>
<dbReference type="OrthoDB" id="7065106at2"/>
<dbReference type="InterPro" id="IPR050580">
    <property type="entry name" value="2H_phosphoesterase_YjcG-like"/>
</dbReference>